<reference evidence="1" key="1">
    <citation type="submission" date="2017-07" db="EMBL/GenBank/DDBJ databases">
        <title>Taro Niue Genome Assembly and Annotation.</title>
        <authorList>
            <person name="Atibalentja N."/>
            <person name="Keating K."/>
            <person name="Fields C.J."/>
        </authorList>
    </citation>
    <scope>NUCLEOTIDE SEQUENCE</scope>
    <source>
        <strain evidence="1">Niue_2</strain>
        <tissue evidence="1">Leaf</tissue>
    </source>
</reference>
<proteinExistence type="predicted"/>
<keyword evidence="2" id="KW-1185">Reference proteome</keyword>
<dbReference type="EMBL" id="NMUH01008682">
    <property type="protein sequence ID" value="MQM19127.1"/>
    <property type="molecule type" value="Genomic_DNA"/>
</dbReference>
<gene>
    <name evidence="1" type="ORF">Taro_052127</name>
</gene>
<protein>
    <submittedName>
        <fullName evidence="1">Uncharacterized protein</fullName>
    </submittedName>
</protein>
<accession>A0A843XJA7</accession>
<sequence>MVHGVTIMELWFESSSVCVPRVAHGAGQADIMNRKATASYVAIRSRRGMGSHSQPSYGLCKLCSARKLCCRISRQFELLGRSWACSRREDTTCSGRNAVWDSYLALFSEFLGLCLVERQLDLSSVAARLRGSLVWFVRRQAVRESRRPYTRHLALSRVVAEGLHHRQYNFLTVVHLGVRESRRPHTRHLALSRVVAEGLHHRQCNFLIVVHLWVCPKFLL</sequence>
<comment type="caution">
    <text evidence="1">The sequence shown here is derived from an EMBL/GenBank/DDBJ whole genome shotgun (WGS) entry which is preliminary data.</text>
</comment>
<dbReference type="Proteomes" id="UP000652761">
    <property type="component" value="Unassembled WGS sequence"/>
</dbReference>
<dbReference type="AlphaFoldDB" id="A0A843XJA7"/>
<organism evidence="1 2">
    <name type="scientific">Colocasia esculenta</name>
    <name type="common">Wild taro</name>
    <name type="synonym">Arum esculentum</name>
    <dbReference type="NCBI Taxonomy" id="4460"/>
    <lineage>
        <taxon>Eukaryota</taxon>
        <taxon>Viridiplantae</taxon>
        <taxon>Streptophyta</taxon>
        <taxon>Embryophyta</taxon>
        <taxon>Tracheophyta</taxon>
        <taxon>Spermatophyta</taxon>
        <taxon>Magnoliopsida</taxon>
        <taxon>Liliopsida</taxon>
        <taxon>Araceae</taxon>
        <taxon>Aroideae</taxon>
        <taxon>Colocasieae</taxon>
        <taxon>Colocasia</taxon>
    </lineage>
</organism>
<evidence type="ECO:0000313" key="2">
    <source>
        <dbReference type="Proteomes" id="UP000652761"/>
    </source>
</evidence>
<name>A0A843XJA7_COLES</name>
<evidence type="ECO:0000313" key="1">
    <source>
        <dbReference type="EMBL" id="MQM19127.1"/>
    </source>
</evidence>